<name>A0A498JEQ3_MALDO</name>
<evidence type="ECO:0000313" key="10">
    <source>
        <dbReference type="Proteomes" id="UP000290289"/>
    </source>
</evidence>
<feature type="region of interest" description="Disordered" evidence="7">
    <location>
        <begin position="309"/>
        <end position="350"/>
    </location>
</feature>
<keyword evidence="6" id="KW-0723">Serine/threonine-protein kinase</keyword>
<dbReference type="PROSITE" id="PS00107">
    <property type="entry name" value="PROTEIN_KINASE_ATP"/>
    <property type="match status" value="1"/>
</dbReference>
<organism evidence="9 10">
    <name type="scientific">Malus domestica</name>
    <name type="common">Apple</name>
    <name type="synonym">Pyrus malus</name>
    <dbReference type="NCBI Taxonomy" id="3750"/>
    <lineage>
        <taxon>Eukaryota</taxon>
        <taxon>Viridiplantae</taxon>
        <taxon>Streptophyta</taxon>
        <taxon>Embryophyta</taxon>
        <taxon>Tracheophyta</taxon>
        <taxon>Spermatophyta</taxon>
        <taxon>Magnoliopsida</taxon>
        <taxon>eudicotyledons</taxon>
        <taxon>Gunneridae</taxon>
        <taxon>Pentapetalae</taxon>
        <taxon>rosids</taxon>
        <taxon>fabids</taxon>
        <taxon>Rosales</taxon>
        <taxon>Rosaceae</taxon>
        <taxon>Amygdaloideae</taxon>
        <taxon>Maleae</taxon>
        <taxon>Malus</taxon>
    </lineage>
</organism>
<sequence length="350" mass="38264">MAANPDQCTSPLPGEWMKGKMVGSGSYGSVHLAMNKATGALFVVKSAQSRDGAEALENEVKILESTNSPHVVKCMGRENGEGKCTNVFMEYMAGGSLSDVMQIFGGALEEEVVRLYTREILHGLKYLHESGIVHCDLKCSNVLLGSSGNVKLADFGFAKRLKASKADGVSVQHSFQCIGGTPLWMAPEVLRNEGLDFASDIWSLGCTVIEMVTGRPPWGNEIWNPVAAVLKIACGNEKPQFPQKLSDEGLDFLARCLERDPKRRWSAKELLNHPFVSGNSMQFSRNGAAYSPASTLDIGLYEEGSDCSDQGFESCDRDEFPSSPSRNPFSRRQQISENHLESSGNWITVR</sequence>
<evidence type="ECO:0000256" key="5">
    <source>
        <dbReference type="PROSITE-ProRule" id="PRU10141"/>
    </source>
</evidence>
<feature type="binding site" evidence="5">
    <location>
        <position position="45"/>
    </location>
    <ligand>
        <name>ATP</name>
        <dbReference type="ChEBI" id="CHEBI:30616"/>
    </ligand>
</feature>
<evidence type="ECO:0000256" key="4">
    <source>
        <dbReference type="ARBA" id="ARBA00022840"/>
    </source>
</evidence>
<dbReference type="Pfam" id="PF00069">
    <property type="entry name" value="Pkinase"/>
    <property type="match status" value="1"/>
</dbReference>
<dbReference type="SUPFAM" id="SSF56112">
    <property type="entry name" value="Protein kinase-like (PK-like)"/>
    <property type="match status" value="1"/>
</dbReference>
<comment type="similarity">
    <text evidence="6">Belongs to the protein kinase superfamily.</text>
</comment>
<dbReference type="InterPro" id="IPR052751">
    <property type="entry name" value="Plant_MAPKKK"/>
</dbReference>
<dbReference type="AlphaFoldDB" id="A0A498JEQ3"/>
<keyword evidence="4 5" id="KW-0067">ATP-binding</keyword>
<dbReference type="GO" id="GO:0004674">
    <property type="term" value="F:protein serine/threonine kinase activity"/>
    <property type="evidence" value="ECO:0007669"/>
    <property type="project" value="UniProtKB-KW"/>
</dbReference>
<keyword evidence="1" id="KW-0808">Transferase</keyword>
<keyword evidence="10" id="KW-1185">Reference proteome</keyword>
<dbReference type="CDD" id="cd06606">
    <property type="entry name" value="STKc_MAPKKK"/>
    <property type="match status" value="1"/>
</dbReference>
<dbReference type="SMART" id="SM00220">
    <property type="entry name" value="S_TKc"/>
    <property type="match status" value="1"/>
</dbReference>
<dbReference type="InterPro" id="IPR008271">
    <property type="entry name" value="Ser/Thr_kinase_AS"/>
</dbReference>
<dbReference type="GO" id="GO:0005524">
    <property type="term" value="F:ATP binding"/>
    <property type="evidence" value="ECO:0007669"/>
    <property type="project" value="UniProtKB-UniRule"/>
</dbReference>
<dbReference type="PROSITE" id="PS00108">
    <property type="entry name" value="PROTEIN_KINASE_ST"/>
    <property type="match status" value="1"/>
</dbReference>
<dbReference type="InterPro" id="IPR000719">
    <property type="entry name" value="Prot_kinase_dom"/>
</dbReference>
<dbReference type="GO" id="GO:0007165">
    <property type="term" value="P:signal transduction"/>
    <property type="evidence" value="ECO:0007669"/>
    <property type="project" value="TreeGrafter"/>
</dbReference>
<feature type="domain" description="Protein kinase" evidence="8">
    <location>
        <begin position="16"/>
        <end position="276"/>
    </location>
</feature>
<evidence type="ECO:0000256" key="6">
    <source>
        <dbReference type="RuleBase" id="RU000304"/>
    </source>
</evidence>
<dbReference type="PANTHER" id="PTHR48011:SF5">
    <property type="entry name" value="PROTEIN KINASE DOMAIN-CONTAINING PROTEIN"/>
    <property type="match status" value="1"/>
</dbReference>
<evidence type="ECO:0000256" key="1">
    <source>
        <dbReference type="ARBA" id="ARBA00022679"/>
    </source>
</evidence>
<evidence type="ECO:0000256" key="3">
    <source>
        <dbReference type="ARBA" id="ARBA00022777"/>
    </source>
</evidence>
<dbReference type="Gene3D" id="1.10.510.10">
    <property type="entry name" value="Transferase(Phosphotransferase) domain 1"/>
    <property type="match status" value="1"/>
</dbReference>
<accession>A0A498JEQ3</accession>
<keyword evidence="2 5" id="KW-0547">Nucleotide-binding</keyword>
<feature type="compositionally biased region" description="Polar residues" evidence="7">
    <location>
        <begin position="333"/>
        <end position="350"/>
    </location>
</feature>
<dbReference type="Proteomes" id="UP000290289">
    <property type="component" value="Chromosome 8"/>
</dbReference>
<feature type="compositionally biased region" description="Low complexity" evidence="7">
    <location>
        <begin position="321"/>
        <end position="332"/>
    </location>
</feature>
<dbReference type="InterPro" id="IPR011009">
    <property type="entry name" value="Kinase-like_dom_sf"/>
</dbReference>
<protein>
    <recommendedName>
        <fullName evidence="8">Protein kinase domain-containing protein</fullName>
    </recommendedName>
</protein>
<comment type="caution">
    <text evidence="9">The sequence shown here is derived from an EMBL/GenBank/DDBJ whole genome shotgun (WGS) entry which is preliminary data.</text>
</comment>
<evidence type="ECO:0000259" key="8">
    <source>
        <dbReference type="PROSITE" id="PS50011"/>
    </source>
</evidence>
<evidence type="ECO:0000313" key="9">
    <source>
        <dbReference type="EMBL" id="RXH92212.1"/>
    </source>
</evidence>
<evidence type="ECO:0000256" key="2">
    <source>
        <dbReference type="ARBA" id="ARBA00022741"/>
    </source>
</evidence>
<evidence type="ECO:0000256" key="7">
    <source>
        <dbReference type="SAM" id="MobiDB-lite"/>
    </source>
</evidence>
<proteinExistence type="inferred from homology"/>
<gene>
    <name evidence="9" type="ORF">DVH24_033108</name>
</gene>
<reference evidence="9 10" key="1">
    <citation type="submission" date="2018-10" db="EMBL/GenBank/DDBJ databases">
        <title>A high-quality apple genome assembly.</title>
        <authorList>
            <person name="Hu J."/>
        </authorList>
    </citation>
    <scope>NUCLEOTIDE SEQUENCE [LARGE SCALE GENOMIC DNA]</scope>
    <source>
        <strain evidence="10">cv. HFTH1</strain>
        <tissue evidence="9">Young leaf</tissue>
    </source>
</reference>
<dbReference type="InterPro" id="IPR017441">
    <property type="entry name" value="Protein_kinase_ATP_BS"/>
</dbReference>
<dbReference type="PROSITE" id="PS50011">
    <property type="entry name" value="PROTEIN_KINASE_DOM"/>
    <property type="match status" value="1"/>
</dbReference>
<dbReference type="STRING" id="3750.A0A498JEQ3"/>
<dbReference type="PANTHER" id="PTHR48011">
    <property type="entry name" value="CCR4-NOT TRANSCRIPTIONAL COMPLEX SUBUNIT CAF120-RELATED"/>
    <property type="match status" value="1"/>
</dbReference>
<dbReference type="EMBL" id="RDQH01000334">
    <property type="protein sequence ID" value="RXH92212.1"/>
    <property type="molecule type" value="Genomic_DNA"/>
</dbReference>
<keyword evidence="3" id="KW-0418">Kinase</keyword>